<accession>A0A1H3FHC4</accession>
<dbReference type="EMBL" id="FNPK01000001">
    <property type="protein sequence ID" value="SDX90411.1"/>
    <property type="molecule type" value="Genomic_DNA"/>
</dbReference>
<dbReference type="STRING" id="595670.SAMN05421643_10182"/>
<evidence type="ECO:0000313" key="2">
    <source>
        <dbReference type="EMBL" id="SDX90411.1"/>
    </source>
</evidence>
<evidence type="ECO:0000313" key="3">
    <source>
        <dbReference type="Proteomes" id="UP000199035"/>
    </source>
</evidence>
<feature type="transmembrane region" description="Helical" evidence="1">
    <location>
        <begin position="18"/>
        <end position="38"/>
    </location>
</feature>
<feature type="transmembrane region" description="Helical" evidence="1">
    <location>
        <begin position="68"/>
        <end position="85"/>
    </location>
</feature>
<proteinExistence type="predicted"/>
<keyword evidence="1" id="KW-0472">Membrane</keyword>
<protein>
    <submittedName>
        <fullName evidence="2">Uncharacterized protein</fullName>
    </submittedName>
</protein>
<evidence type="ECO:0000256" key="1">
    <source>
        <dbReference type="SAM" id="Phobius"/>
    </source>
</evidence>
<dbReference type="PROSITE" id="PS51257">
    <property type="entry name" value="PROKAR_LIPOPROTEIN"/>
    <property type="match status" value="1"/>
</dbReference>
<gene>
    <name evidence="2" type="ORF">SAMN05421643_10182</name>
</gene>
<keyword evidence="1" id="KW-1133">Transmembrane helix</keyword>
<name>A0A1H3FHC4_9GAMM</name>
<dbReference type="Proteomes" id="UP000199035">
    <property type="component" value="Unassembled WGS sequence"/>
</dbReference>
<dbReference type="AlphaFoldDB" id="A0A1H3FHC4"/>
<keyword evidence="3" id="KW-1185">Reference proteome</keyword>
<reference evidence="3" key="1">
    <citation type="submission" date="2016-10" db="EMBL/GenBank/DDBJ databases">
        <authorList>
            <person name="Varghese N."/>
            <person name="Submissions S."/>
        </authorList>
    </citation>
    <scope>NUCLEOTIDE SEQUENCE [LARGE SCALE GENOMIC DNA]</scope>
    <source>
        <strain evidence="3">ANC 5109</strain>
    </source>
</reference>
<keyword evidence="1" id="KW-0812">Transmembrane</keyword>
<sequence>MKDFFLNLTRIIESNAKIYWAIIFGIACCLLLYIAEIIHMQSLAEMLKASAPSASGEVFGVIARRYNLARGLVMVLFIAWSVYEYKTTKKKLGL</sequence>
<organism evidence="2 3">
    <name type="scientific">Acinetobacter kyonggiensis</name>
    <dbReference type="NCBI Taxonomy" id="595670"/>
    <lineage>
        <taxon>Bacteria</taxon>
        <taxon>Pseudomonadati</taxon>
        <taxon>Pseudomonadota</taxon>
        <taxon>Gammaproteobacteria</taxon>
        <taxon>Moraxellales</taxon>
        <taxon>Moraxellaceae</taxon>
        <taxon>Acinetobacter</taxon>
    </lineage>
</organism>